<dbReference type="PANTHER" id="PTHR43179:SF7">
    <property type="entry name" value="RHAMNOSYLTRANSFERASE WBBL"/>
    <property type="match status" value="1"/>
</dbReference>
<keyword evidence="2" id="KW-1185">Reference proteome</keyword>
<dbReference type="SUPFAM" id="SSF53448">
    <property type="entry name" value="Nucleotide-diphospho-sugar transferases"/>
    <property type="match status" value="1"/>
</dbReference>
<dbReference type="AlphaFoldDB" id="A0A330L6U5"/>
<dbReference type="InParanoid" id="A0A330L6U5"/>
<dbReference type="EMBL" id="OUNR01000017">
    <property type="protein sequence ID" value="SPP65640.1"/>
    <property type="molecule type" value="Genomic_DNA"/>
</dbReference>
<protein>
    <recommendedName>
        <fullName evidence="3">Glycosyltransferase 2-like domain-containing protein</fullName>
    </recommendedName>
</protein>
<dbReference type="PANTHER" id="PTHR43179">
    <property type="entry name" value="RHAMNOSYLTRANSFERASE WBBL"/>
    <property type="match status" value="1"/>
</dbReference>
<evidence type="ECO:0008006" key="3">
    <source>
        <dbReference type="Google" id="ProtNLM"/>
    </source>
</evidence>
<organism evidence="1 2">
    <name type="scientific">Nitrospira lenta</name>
    <dbReference type="NCBI Taxonomy" id="1436998"/>
    <lineage>
        <taxon>Bacteria</taxon>
        <taxon>Pseudomonadati</taxon>
        <taxon>Nitrospirota</taxon>
        <taxon>Nitrospiria</taxon>
        <taxon>Nitrospirales</taxon>
        <taxon>Nitrospiraceae</taxon>
        <taxon>Nitrospira</taxon>
    </lineage>
</organism>
<name>A0A330L6U5_9BACT</name>
<reference evidence="2" key="1">
    <citation type="submission" date="2018-04" db="EMBL/GenBank/DDBJ databases">
        <authorList>
            <person name="Lucker S."/>
            <person name="Sakoula D."/>
        </authorList>
    </citation>
    <scope>NUCLEOTIDE SEQUENCE [LARGE SCALE GENOMIC DNA]</scope>
</reference>
<evidence type="ECO:0000313" key="2">
    <source>
        <dbReference type="Proteomes" id="UP000248168"/>
    </source>
</evidence>
<dbReference type="Pfam" id="PF13641">
    <property type="entry name" value="Glyco_tranf_2_3"/>
    <property type="match status" value="1"/>
</dbReference>
<dbReference type="InterPro" id="IPR029044">
    <property type="entry name" value="Nucleotide-diphossugar_trans"/>
</dbReference>
<dbReference type="Proteomes" id="UP000248168">
    <property type="component" value="Unassembled WGS sequence"/>
</dbReference>
<dbReference type="Gene3D" id="3.90.550.10">
    <property type="entry name" value="Spore Coat Polysaccharide Biosynthesis Protein SpsA, Chain A"/>
    <property type="match status" value="1"/>
</dbReference>
<dbReference type="RefSeq" id="WP_121989898.1">
    <property type="nucleotide sequence ID" value="NZ_OUNR01000017.1"/>
</dbReference>
<evidence type="ECO:0000313" key="1">
    <source>
        <dbReference type="EMBL" id="SPP65640.1"/>
    </source>
</evidence>
<gene>
    <name evidence="1" type="ORF">NITLEN_40113</name>
</gene>
<proteinExistence type="predicted"/>
<dbReference type="OrthoDB" id="597270at2"/>
<accession>A0A330L6U5</accession>
<sequence length="254" mass="28394">MNENRCAPVLSVIIPVLHLNRPVNAKRFFMPKYTIREVLHDLRKHVTMSVEVIVICNGNDPELIEFVRTHESIDKYCLNSVNAGVARSWNMGAQMAEGAALCFLNDDVAVGAGALEALYDALMSAPEIGQVGPTGARWKGAEHDRFVGEDRAEDADAIAGYCFMVREDLYRRLGGFDVAYSPAGFEEIDLSFAIRRAGFRCVVVPKLALHHYHHHGVSAYRSEIRYLSQVIDTVTLHERNKAYFKAKWGIVDVA</sequence>